<name>A0ACC4B9Z0_POPAL</name>
<accession>A0ACC4B9Z0</accession>
<sequence length="109" mass="12501">MRKQKLGVCLALGVICLLDRMLLLKTNNPSHAAKKTQGRQHGKISFTHFSLVYALCDKWSYSSLRDSVEWRIYAFLVRIWLIEMFTSKTTFIHSFGALSSNFMVKAANI</sequence>
<evidence type="ECO:0000313" key="1">
    <source>
        <dbReference type="EMBL" id="KAL3574758.1"/>
    </source>
</evidence>
<evidence type="ECO:0000313" key="2">
    <source>
        <dbReference type="Proteomes" id="UP000309997"/>
    </source>
</evidence>
<comment type="caution">
    <text evidence="1">The sequence shown here is derived from an EMBL/GenBank/DDBJ whole genome shotgun (WGS) entry which is preliminary data.</text>
</comment>
<organism evidence="1 2">
    <name type="scientific">Populus alba</name>
    <name type="common">White poplar</name>
    <dbReference type="NCBI Taxonomy" id="43335"/>
    <lineage>
        <taxon>Eukaryota</taxon>
        <taxon>Viridiplantae</taxon>
        <taxon>Streptophyta</taxon>
        <taxon>Embryophyta</taxon>
        <taxon>Tracheophyta</taxon>
        <taxon>Spermatophyta</taxon>
        <taxon>Magnoliopsida</taxon>
        <taxon>eudicotyledons</taxon>
        <taxon>Gunneridae</taxon>
        <taxon>Pentapetalae</taxon>
        <taxon>rosids</taxon>
        <taxon>fabids</taxon>
        <taxon>Malpighiales</taxon>
        <taxon>Salicaceae</taxon>
        <taxon>Saliceae</taxon>
        <taxon>Populus</taxon>
    </lineage>
</organism>
<protein>
    <submittedName>
        <fullName evidence="1">Uncharacterized protein</fullName>
    </submittedName>
</protein>
<keyword evidence="2" id="KW-1185">Reference proteome</keyword>
<dbReference type="Proteomes" id="UP000309997">
    <property type="component" value="Unassembled WGS sequence"/>
</dbReference>
<dbReference type="EMBL" id="RCHU02000012">
    <property type="protein sequence ID" value="KAL3574758.1"/>
    <property type="molecule type" value="Genomic_DNA"/>
</dbReference>
<proteinExistence type="predicted"/>
<gene>
    <name evidence="1" type="ORF">D5086_022859</name>
</gene>
<reference evidence="1 2" key="1">
    <citation type="journal article" date="2024" name="Plant Biotechnol. J.">
        <title>Genome and CRISPR/Cas9 system of a widespread forest tree (Populus alba) in the world.</title>
        <authorList>
            <person name="Liu Y.J."/>
            <person name="Jiang P.F."/>
            <person name="Han X.M."/>
            <person name="Li X.Y."/>
            <person name="Wang H.M."/>
            <person name="Wang Y.J."/>
            <person name="Wang X.X."/>
            <person name="Zeng Q.Y."/>
        </authorList>
    </citation>
    <scope>NUCLEOTIDE SEQUENCE [LARGE SCALE GENOMIC DNA]</scope>
    <source>
        <strain evidence="2">cv. PAL-ZL1</strain>
    </source>
</reference>